<evidence type="ECO:0000259" key="5">
    <source>
        <dbReference type="PROSITE" id="PS51635"/>
    </source>
</evidence>
<evidence type="ECO:0000256" key="4">
    <source>
        <dbReference type="PROSITE-ProRule" id="PRU01161"/>
    </source>
</evidence>
<dbReference type="PROSITE" id="PS51635">
    <property type="entry name" value="PNPLA"/>
    <property type="match status" value="1"/>
</dbReference>
<feature type="domain" description="PNPLA" evidence="5">
    <location>
        <begin position="8"/>
        <end position="219"/>
    </location>
</feature>
<evidence type="ECO:0000313" key="7">
    <source>
        <dbReference type="Proteomes" id="UP000478740"/>
    </source>
</evidence>
<accession>A0A6L6IU38</accession>
<protein>
    <submittedName>
        <fullName evidence="6">Patatin-like phospholipase family protein</fullName>
    </submittedName>
</protein>
<dbReference type="PANTHER" id="PTHR14226">
    <property type="entry name" value="NEUROPATHY TARGET ESTERASE/SWISS CHEESE D.MELANOGASTER"/>
    <property type="match status" value="1"/>
</dbReference>
<reference evidence="6 7" key="1">
    <citation type="submission" date="2019-11" db="EMBL/GenBank/DDBJ databases">
        <authorList>
            <person name="Dong K."/>
        </authorList>
    </citation>
    <scope>NUCLEOTIDE SEQUENCE [LARGE SCALE GENOMIC DNA]</scope>
    <source>
        <strain evidence="6 7">DK608</strain>
    </source>
</reference>
<dbReference type="GO" id="GO:0016787">
    <property type="term" value="F:hydrolase activity"/>
    <property type="evidence" value="ECO:0007669"/>
    <property type="project" value="UniProtKB-UniRule"/>
</dbReference>
<dbReference type="InterPro" id="IPR016035">
    <property type="entry name" value="Acyl_Trfase/lysoPLipase"/>
</dbReference>
<evidence type="ECO:0000256" key="3">
    <source>
        <dbReference type="ARBA" id="ARBA00023098"/>
    </source>
</evidence>
<name>A0A6L6IU38_9RHOB</name>
<evidence type="ECO:0000256" key="1">
    <source>
        <dbReference type="ARBA" id="ARBA00022801"/>
    </source>
</evidence>
<feature type="short sequence motif" description="GXSXG" evidence="4">
    <location>
        <begin position="40"/>
        <end position="44"/>
    </location>
</feature>
<keyword evidence="3 4" id="KW-0443">Lipid metabolism</keyword>
<dbReference type="InterPro" id="IPR050301">
    <property type="entry name" value="NTE"/>
</dbReference>
<comment type="caution">
    <text evidence="6">The sequence shown here is derived from an EMBL/GenBank/DDBJ whole genome shotgun (WGS) entry which is preliminary data.</text>
</comment>
<evidence type="ECO:0000256" key="2">
    <source>
        <dbReference type="ARBA" id="ARBA00022963"/>
    </source>
</evidence>
<keyword evidence="1 4" id="KW-0378">Hydrolase</keyword>
<feature type="active site" description="Nucleophile" evidence="4">
    <location>
        <position position="42"/>
    </location>
</feature>
<dbReference type="Gene3D" id="3.40.1090.10">
    <property type="entry name" value="Cytosolic phospholipase A2 catalytic domain"/>
    <property type="match status" value="2"/>
</dbReference>
<gene>
    <name evidence="6" type="ORF">GL284_05265</name>
</gene>
<dbReference type="RefSeq" id="WP_341870289.1">
    <property type="nucleotide sequence ID" value="NZ_WMIH01000003.1"/>
</dbReference>
<dbReference type="Pfam" id="PF01734">
    <property type="entry name" value="Patatin"/>
    <property type="match status" value="1"/>
</dbReference>
<dbReference type="PANTHER" id="PTHR14226:SF78">
    <property type="entry name" value="SLR0060 PROTEIN"/>
    <property type="match status" value="1"/>
</dbReference>
<dbReference type="InterPro" id="IPR002641">
    <property type="entry name" value="PNPLA_dom"/>
</dbReference>
<keyword evidence="2 4" id="KW-0442">Lipid degradation</keyword>
<dbReference type="EMBL" id="WMII01000004">
    <property type="protein sequence ID" value="MTH63673.1"/>
    <property type="molecule type" value="Genomic_DNA"/>
</dbReference>
<keyword evidence="7" id="KW-1185">Reference proteome</keyword>
<feature type="active site" description="Proton acceptor" evidence="4">
    <location>
        <position position="206"/>
    </location>
</feature>
<feature type="short sequence motif" description="DGA/G" evidence="4">
    <location>
        <begin position="206"/>
        <end position="208"/>
    </location>
</feature>
<sequence>MTARRINLALQGGGAHGAFAWGVLERLLEDDSIEIAAISGTSAGALNGAALAAGLAKGPGKVGREAARENLDYIWSHVSQLSDNRMVRWMHSMFPMPRGFQRLTEMLSPIAWMEGLTRIFSPYDYGPFYSNPLGPILAEMPHPKLDTGKGPALFVSATNVRNGRIRVFAESEVTVDAITASACLPTLFRAVEIDDPKTGRREAYWDGGYSGNPALFPLFRPDLPRDVVIVNINPMLRDVLPKSPTEIQDRINEISFNASLIRELRAINFVKRLHDEQRLNSRPMKNVLVHMIMDDCLMTSLSAGSKLVPEPGLLGTMHEAGYRAADRFLKGDAENLGNRDSVDLPALFS</sequence>
<evidence type="ECO:0000313" key="6">
    <source>
        <dbReference type="EMBL" id="MTH63673.1"/>
    </source>
</evidence>
<dbReference type="SUPFAM" id="SSF52151">
    <property type="entry name" value="FabD/lysophospholipase-like"/>
    <property type="match status" value="1"/>
</dbReference>
<dbReference type="GO" id="GO:0016042">
    <property type="term" value="P:lipid catabolic process"/>
    <property type="evidence" value="ECO:0007669"/>
    <property type="project" value="UniProtKB-UniRule"/>
</dbReference>
<dbReference type="Proteomes" id="UP000478740">
    <property type="component" value="Unassembled WGS sequence"/>
</dbReference>
<proteinExistence type="predicted"/>
<organism evidence="6 7">
    <name type="scientific">Paracoccus shanxieyensis</name>
    <dbReference type="NCBI Taxonomy" id="2675752"/>
    <lineage>
        <taxon>Bacteria</taxon>
        <taxon>Pseudomonadati</taxon>
        <taxon>Pseudomonadota</taxon>
        <taxon>Alphaproteobacteria</taxon>
        <taxon>Rhodobacterales</taxon>
        <taxon>Paracoccaceae</taxon>
        <taxon>Paracoccus</taxon>
    </lineage>
</organism>
<feature type="short sequence motif" description="GXGXXG" evidence="4">
    <location>
        <begin position="12"/>
        <end position="17"/>
    </location>
</feature>
<dbReference type="AlphaFoldDB" id="A0A6L6IU38"/>